<comment type="caution">
    <text evidence="6">The sequence shown here is derived from an EMBL/GenBank/DDBJ whole genome shotgun (WGS) entry which is preliminary data.</text>
</comment>
<gene>
    <name evidence="6" type="ORF">CUN51_01055</name>
</gene>
<protein>
    <submittedName>
        <fullName evidence="6">Glycosyltransferase family 2 protein</fullName>
    </submittedName>
</protein>
<keyword evidence="3" id="KW-0328">Glycosyltransferase</keyword>
<feature type="domain" description="Glycosyltransferase 2-like" evidence="5">
    <location>
        <begin position="7"/>
        <end position="178"/>
    </location>
</feature>
<evidence type="ECO:0000256" key="1">
    <source>
        <dbReference type="ARBA" id="ARBA00004776"/>
    </source>
</evidence>
<dbReference type="AlphaFoldDB" id="A0A2M8P3X1"/>
<dbReference type="GO" id="GO:0016757">
    <property type="term" value="F:glycosyltransferase activity"/>
    <property type="evidence" value="ECO:0007669"/>
    <property type="project" value="UniProtKB-KW"/>
</dbReference>
<dbReference type="InterPro" id="IPR001173">
    <property type="entry name" value="Glyco_trans_2-like"/>
</dbReference>
<name>A0A2M8P3X1_9CHLR</name>
<dbReference type="Pfam" id="PF00535">
    <property type="entry name" value="Glycos_transf_2"/>
    <property type="match status" value="1"/>
</dbReference>
<dbReference type="PANTHER" id="PTHR43179">
    <property type="entry name" value="RHAMNOSYLTRANSFERASE WBBL"/>
    <property type="match status" value="1"/>
</dbReference>
<dbReference type="SUPFAM" id="SSF53448">
    <property type="entry name" value="Nucleotide-diphospho-sugar transferases"/>
    <property type="match status" value="1"/>
</dbReference>
<keyword evidence="4 6" id="KW-0808">Transferase</keyword>
<evidence type="ECO:0000313" key="7">
    <source>
        <dbReference type="Proteomes" id="UP000228921"/>
    </source>
</evidence>
<evidence type="ECO:0000313" key="6">
    <source>
        <dbReference type="EMBL" id="PJF32245.1"/>
    </source>
</evidence>
<evidence type="ECO:0000256" key="4">
    <source>
        <dbReference type="ARBA" id="ARBA00022679"/>
    </source>
</evidence>
<organism evidence="6 7">
    <name type="scientific">Candidatus Thermofonsia Clade 1 bacterium</name>
    <dbReference type="NCBI Taxonomy" id="2364210"/>
    <lineage>
        <taxon>Bacteria</taxon>
        <taxon>Bacillati</taxon>
        <taxon>Chloroflexota</taxon>
        <taxon>Candidatus Thermofontia</taxon>
        <taxon>Candidatus Thermofonsia Clade 1</taxon>
    </lineage>
</organism>
<accession>A0A2M8P3X1</accession>
<dbReference type="InterPro" id="IPR029044">
    <property type="entry name" value="Nucleotide-diphossugar_trans"/>
</dbReference>
<dbReference type="PANTHER" id="PTHR43179:SF12">
    <property type="entry name" value="GALACTOFURANOSYLTRANSFERASE GLFT2"/>
    <property type="match status" value="1"/>
</dbReference>
<comment type="pathway">
    <text evidence="1">Cell wall biogenesis; cell wall polysaccharide biosynthesis.</text>
</comment>
<sequence>MSAPLFSVIIPNWNGLAHLPTCLAALRAQTYPCLEIIVVDNASTDGSQAFIRAEFPEVRLIELPENRGFTGACNAGLRAAQGEFLALLNNDTEADPRWAEEIVACFARHPEAGLIASKMLLLDQRDVFHTAGDFYTLDGKAGNRGVWQRDEGQYEREEYVFSACGGAAAYRRATLDQIGLLDDDFFFSMEDVDLAWRANLADWRCVYAPKAVVYHKLSATGGGVTASFYDGRNALWVIAKNYPASLWRKHWRRILAAQWQIAWQALQAWRGAAARAKLRGMIAGVLGLPRALKKRRAIQAGRRISDSALEALLSDSPP</sequence>
<evidence type="ECO:0000259" key="5">
    <source>
        <dbReference type="Pfam" id="PF00535"/>
    </source>
</evidence>
<dbReference type="CDD" id="cd04186">
    <property type="entry name" value="GT_2_like_c"/>
    <property type="match status" value="1"/>
</dbReference>
<reference evidence="6 7" key="1">
    <citation type="submission" date="2017-11" db="EMBL/GenBank/DDBJ databases">
        <title>Evolution of Phototrophy in the Chloroflexi Phylum Driven by Horizontal Gene Transfer.</title>
        <authorList>
            <person name="Ward L.M."/>
            <person name="Hemp J."/>
            <person name="Shih P.M."/>
            <person name="Mcglynn S.E."/>
            <person name="Fischer W."/>
        </authorList>
    </citation>
    <scope>NUCLEOTIDE SEQUENCE [LARGE SCALE GENOMIC DNA]</scope>
    <source>
        <strain evidence="6">CP2_2F</strain>
    </source>
</reference>
<dbReference type="EMBL" id="PGTK01000001">
    <property type="protein sequence ID" value="PJF32245.1"/>
    <property type="molecule type" value="Genomic_DNA"/>
</dbReference>
<evidence type="ECO:0000256" key="3">
    <source>
        <dbReference type="ARBA" id="ARBA00022676"/>
    </source>
</evidence>
<dbReference type="Gene3D" id="3.90.550.10">
    <property type="entry name" value="Spore Coat Polysaccharide Biosynthesis Protein SpsA, Chain A"/>
    <property type="match status" value="1"/>
</dbReference>
<dbReference type="Proteomes" id="UP000228921">
    <property type="component" value="Unassembled WGS sequence"/>
</dbReference>
<evidence type="ECO:0000256" key="2">
    <source>
        <dbReference type="ARBA" id="ARBA00006739"/>
    </source>
</evidence>
<comment type="similarity">
    <text evidence="2">Belongs to the glycosyltransferase 2 family.</text>
</comment>
<proteinExistence type="inferred from homology"/>